<evidence type="ECO:0000313" key="3">
    <source>
        <dbReference type="Proteomes" id="UP000536685"/>
    </source>
</evidence>
<protein>
    <submittedName>
        <fullName evidence="2">Uncharacterized membrane protein YvlD (DUF360 family)</fullName>
    </submittedName>
</protein>
<feature type="transmembrane region" description="Helical" evidence="1">
    <location>
        <begin position="61"/>
        <end position="84"/>
    </location>
</feature>
<keyword evidence="3" id="KW-1185">Reference proteome</keyword>
<gene>
    <name evidence="2" type="ORF">HD599_001158</name>
</gene>
<dbReference type="EMBL" id="JACHMJ010000001">
    <property type="protein sequence ID" value="MBB5842835.1"/>
    <property type="molecule type" value="Genomic_DNA"/>
</dbReference>
<organism evidence="2 3">
    <name type="scientific">Conyzicola lurida</name>
    <dbReference type="NCBI Taxonomy" id="1172621"/>
    <lineage>
        <taxon>Bacteria</taxon>
        <taxon>Bacillati</taxon>
        <taxon>Actinomycetota</taxon>
        <taxon>Actinomycetes</taxon>
        <taxon>Micrococcales</taxon>
        <taxon>Microbacteriaceae</taxon>
        <taxon>Conyzicola</taxon>
    </lineage>
</organism>
<proteinExistence type="predicted"/>
<dbReference type="AlphaFoldDB" id="A0A841AMT0"/>
<feature type="transmembrane region" description="Helical" evidence="1">
    <location>
        <begin position="96"/>
        <end position="118"/>
    </location>
</feature>
<name>A0A841AMT0_9MICO</name>
<dbReference type="InterPro" id="IPR007165">
    <property type="entry name" value="Phage_holin_4_2"/>
</dbReference>
<dbReference type="RefSeq" id="WP_184234581.1">
    <property type="nucleotide sequence ID" value="NZ_JACHMJ010000001.1"/>
</dbReference>
<sequence length="135" mass="14037">MLRILLRVLVFLGSAALGLLAAAWLIPAVDLSPVGFVTAVLVFALAQSLLAPVVSRIAARAAPAFLGGIGLVSTVVALFVATLFPNGLHITGWRAWVLAPVIVWLVTALATLVLSPFVPRPGGEAKPSARGRRAR</sequence>
<comment type="caution">
    <text evidence="2">The sequence shown here is derived from an EMBL/GenBank/DDBJ whole genome shotgun (WGS) entry which is preliminary data.</text>
</comment>
<evidence type="ECO:0000313" key="2">
    <source>
        <dbReference type="EMBL" id="MBB5842835.1"/>
    </source>
</evidence>
<evidence type="ECO:0000256" key="1">
    <source>
        <dbReference type="SAM" id="Phobius"/>
    </source>
</evidence>
<keyword evidence="1" id="KW-0472">Membrane</keyword>
<feature type="transmembrane region" description="Helical" evidence="1">
    <location>
        <begin position="33"/>
        <end position="54"/>
    </location>
</feature>
<reference evidence="2 3" key="1">
    <citation type="submission" date="2020-08" db="EMBL/GenBank/DDBJ databases">
        <title>Sequencing the genomes of 1000 actinobacteria strains.</title>
        <authorList>
            <person name="Klenk H.-P."/>
        </authorList>
    </citation>
    <scope>NUCLEOTIDE SEQUENCE [LARGE SCALE GENOMIC DNA]</scope>
    <source>
        <strain evidence="2 3">DSM 105784</strain>
    </source>
</reference>
<dbReference type="Proteomes" id="UP000536685">
    <property type="component" value="Unassembled WGS sequence"/>
</dbReference>
<keyword evidence="1" id="KW-0812">Transmembrane</keyword>
<accession>A0A841AMT0</accession>
<dbReference type="Pfam" id="PF04020">
    <property type="entry name" value="Phage_holin_4_2"/>
    <property type="match status" value="1"/>
</dbReference>
<keyword evidence="1" id="KW-1133">Transmembrane helix</keyword>